<dbReference type="AlphaFoldDB" id="A0A2D0KB12"/>
<dbReference type="RefSeq" id="WP_099126099.1">
    <property type="nucleotide sequence ID" value="NZ_CAWNRH010000138.1"/>
</dbReference>
<name>A0A2D0KB12_9GAMM</name>
<keyword evidence="2" id="KW-1185">Reference proteome</keyword>
<gene>
    <name evidence="1" type="ORF">Xsto_03859</name>
</gene>
<proteinExistence type="predicted"/>
<organism evidence="1 2">
    <name type="scientific">Xenorhabdus stockiae</name>
    <dbReference type="NCBI Taxonomy" id="351614"/>
    <lineage>
        <taxon>Bacteria</taxon>
        <taxon>Pseudomonadati</taxon>
        <taxon>Pseudomonadota</taxon>
        <taxon>Gammaproteobacteria</taxon>
        <taxon>Enterobacterales</taxon>
        <taxon>Morganellaceae</taxon>
        <taxon>Xenorhabdus</taxon>
    </lineage>
</organism>
<dbReference type="Proteomes" id="UP000222366">
    <property type="component" value="Unassembled WGS sequence"/>
</dbReference>
<dbReference type="EMBL" id="NJAJ01000060">
    <property type="protein sequence ID" value="PHM60583.1"/>
    <property type="molecule type" value="Genomic_DNA"/>
</dbReference>
<comment type="caution">
    <text evidence="1">The sequence shown here is derived from an EMBL/GenBank/DDBJ whole genome shotgun (WGS) entry which is preliminary data.</text>
</comment>
<evidence type="ECO:0000313" key="2">
    <source>
        <dbReference type="Proteomes" id="UP000222366"/>
    </source>
</evidence>
<evidence type="ECO:0000313" key="1">
    <source>
        <dbReference type="EMBL" id="PHM60583.1"/>
    </source>
</evidence>
<accession>A0A2D0KB12</accession>
<reference evidence="1 2" key="1">
    <citation type="journal article" date="2017" name="Nat. Microbiol.">
        <title>Natural product diversity associated with the nematode symbionts Photorhabdus and Xenorhabdus.</title>
        <authorList>
            <person name="Tobias N.J."/>
            <person name="Wolff H."/>
            <person name="Djahanschiri B."/>
            <person name="Grundmann F."/>
            <person name="Kronenwerth M."/>
            <person name="Shi Y.M."/>
            <person name="Simonyi S."/>
            <person name="Grun P."/>
            <person name="Shapiro-Ilan D."/>
            <person name="Pidot S.J."/>
            <person name="Stinear T.P."/>
            <person name="Ebersberger I."/>
            <person name="Bode H.B."/>
        </authorList>
    </citation>
    <scope>NUCLEOTIDE SEQUENCE [LARGE SCALE GENOMIC DNA]</scope>
    <source>
        <strain evidence="1 2">DSM 17904</strain>
    </source>
</reference>
<sequence>MNLKQNNDLIITKLSTFTLILLDGKREGELFANGNMQLGIAIDILAADVNSYKVTLSPEQLDSIELIDTVTHENLTGDWTYSSEENDYSHTYPRGDVTRGINLSSGRDTTIDNESQRKVYWLKTKKEETKKIIAKITLCGKEYLSDHAHAEGSHIVVHGRRAIVYDSSDLGHEVALRIDSGKYEYKTTVIKHYIDGDDVPQSPSYKYFEWIKNNYYIYPMNNGQKVDVQDVEIQNTINDNNPPMYDYLRFTHHTRANHFYLWFLWGLYQDKKIAGAEYRRWEYQYCQYFSVLNEATPQVRIVTKPHEKKAISMSRLYFESPEDGFWKDKNDQIPKFKFHDLYGNESVLLEIIMDDADSFHFLDAE</sequence>
<protein>
    <submittedName>
        <fullName evidence="1">Uncharacterized protein</fullName>
    </submittedName>
</protein>